<dbReference type="KEGG" id="ttt:THITE_2092229"/>
<reference evidence="2 3" key="1">
    <citation type="journal article" date="2011" name="Nat. Biotechnol.">
        <title>Comparative genomic analysis of the thermophilic biomass-degrading fungi Myceliophthora thermophila and Thielavia terrestris.</title>
        <authorList>
            <person name="Berka R.M."/>
            <person name="Grigoriev I.V."/>
            <person name="Otillar R."/>
            <person name="Salamov A."/>
            <person name="Grimwood J."/>
            <person name="Reid I."/>
            <person name="Ishmael N."/>
            <person name="John T."/>
            <person name="Darmond C."/>
            <person name="Moisan M.-C."/>
            <person name="Henrissat B."/>
            <person name="Coutinho P.M."/>
            <person name="Lombard V."/>
            <person name="Natvig D.O."/>
            <person name="Lindquist E."/>
            <person name="Schmutz J."/>
            <person name="Lucas S."/>
            <person name="Harris P."/>
            <person name="Powlowski J."/>
            <person name="Bellemare A."/>
            <person name="Taylor D."/>
            <person name="Butler G."/>
            <person name="de Vries R.P."/>
            <person name="Allijn I.E."/>
            <person name="van den Brink J."/>
            <person name="Ushinsky S."/>
            <person name="Storms R."/>
            <person name="Powell A.J."/>
            <person name="Paulsen I.T."/>
            <person name="Elbourne L.D.H."/>
            <person name="Baker S.E."/>
            <person name="Magnuson J."/>
            <person name="LaBoissiere S."/>
            <person name="Clutterbuck A.J."/>
            <person name="Martinez D."/>
            <person name="Wogulis M."/>
            <person name="de Leon A.L."/>
            <person name="Rey M.W."/>
            <person name="Tsang A."/>
        </authorList>
    </citation>
    <scope>NUCLEOTIDE SEQUENCE [LARGE SCALE GENOMIC DNA]</scope>
    <source>
        <strain evidence="3">ATCC 38088 / NRRL 8126</strain>
    </source>
</reference>
<keyword evidence="3" id="KW-1185">Reference proteome</keyword>
<gene>
    <name evidence="2" type="ORF">THITE_2092229</name>
</gene>
<evidence type="ECO:0000313" key="2">
    <source>
        <dbReference type="EMBL" id="AEO70723.1"/>
    </source>
</evidence>
<proteinExistence type="predicted"/>
<dbReference type="Proteomes" id="UP000008181">
    <property type="component" value="Chromosome 5"/>
</dbReference>
<evidence type="ECO:0000313" key="3">
    <source>
        <dbReference type="Proteomes" id="UP000008181"/>
    </source>
</evidence>
<dbReference type="GeneID" id="11519410"/>
<dbReference type="HOGENOM" id="CLU_2980744_0_0_1"/>
<dbReference type="RefSeq" id="XP_003657059.1">
    <property type="nucleotide sequence ID" value="XM_003657011.1"/>
</dbReference>
<protein>
    <submittedName>
        <fullName evidence="2">Uncharacterized protein</fullName>
    </submittedName>
</protein>
<sequence>MRVPNRASIRSGPSPGLSASDSRKHESSAGRITAAGWSCGDIEEHAQIWGAHVQGVGI</sequence>
<evidence type="ECO:0000256" key="1">
    <source>
        <dbReference type="SAM" id="MobiDB-lite"/>
    </source>
</evidence>
<dbReference type="AlphaFoldDB" id="G2RD30"/>
<feature type="region of interest" description="Disordered" evidence="1">
    <location>
        <begin position="1"/>
        <end position="30"/>
    </location>
</feature>
<dbReference type="EMBL" id="CP003013">
    <property type="protein sequence ID" value="AEO70723.1"/>
    <property type="molecule type" value="Genomic_DNA"/>
</dbReference>
<name>G2RD30_THETT</name>
<organism evidence="2 3">
    <name type="scientific">Thermothielavioides terrestris (strain ATCC 38088 / NRRL 8126)</name>
    <name type="common">Thielavia terrestris</name>
    <dbReference type="NCBI Taxonomy" id="578455"/>
    <lineage>
        <taxon>Eukaryota</taxon>
        <taxon>Fungi</taxon>
        <taxon>Dikarya</taxon>
        <taxon>Ascomycota</taxon>
        <taxon>Pezizomycotina</taxon>
        <taxon>Sordariomycetes</taxon>
        <taxon>Sordariomycetidae</taxon>
        <taxon>Sordariales</taxon>
        <taxon>Chaetomiaceae</taxon>
        <taxon>Thermothielavioides</taxon>
        <taxon>Thermothielavioides terrestris</taxon>
    </lineage>
</organism>
<accession>G2RD30</accession>